<evidence type="ECO:0000313" key="5">
    <source>
        <dbReference type="Proteomes" id="UP000051236"/>
    </source>
</evidence>
<feature type="transmembrane region" description="Helical" evidence="2">
    <location>
        <begin position="115"/>
        <end position="133"/>
    </location>
</feature>
<keyword evidence="2" id="KW-1133">Transmembrane helix</keyword>
<evidence type="ECO:0000256" key="2">
    <source>
        <dbReference type="SAM" id="Phobius"/>
    </source>
</evidence>
<feature type="compositionally biased region" description="Polar residues" evidence="1">
    <location>
        <begin position="79"/>
        <end position="97"/>
    </location>
</feature>
<dbReference type="Pfam" id="PF12773">
    <property type="entry name" value="DZR"/>
    <property type="match status" value="1"/>
</dbReference>
<keyword evidence="2" id="KW-0472">Membrane</keyword>
<dbReference type="eggNOG" id="ENOG50333JK">
    <property type="taxonomic scope" value="Bacteria"/>
</dbReference>
<keyword evidence="2" id="KW-0812">Transmembrane</keyword>
<dbReference type="PATRIC" id="fig|1423734.3.peg.2644"/>
<dbReference type="AlphaFoldDB" id="X0PVR4"/>
<keyword evidence="5" id="KW-1185">Reference proteome</keyword>
<accession>X0PVR4</accession>
<feature type="domain" description="DZANK-type" evidence="3">
    <location>
        <begin position="10"/>
        <end position="69"/>
    </location>
</feature>
<evidence type="ECO:0000313" key="4">
    <source>
        <dbReference type="EMBL" id="KRM36733.1"/>
    </source>
</evidence>
<evidence type="ECO:0000256" key="1">
    <source>
        <dbReference type="SAM" id="MobiDB-lite"/>
    </source>
</evidence>
<dbReference type="EMBL" id="AZGA01000002">
    <property type="protein sequence ID" value="KRM36733.1"/>
    <property type="molecule type" value="Genomic_DNA"/>
</dbReference>
<dbReference type="Proteomes" id="UP000051236">
    <property type="component" value="Unassembled WGS sequence"/>
</dbReference>
<organism evidence="4 5">
    <name type="scientific">Agrilactobacillus composti DSM 18527 = JCM 14202</name>
    <dbReference type="NCBI Taxonomy" id="1423734"/>
    <lineage>
        <taxon>Bacteria</taxon>
        <taxon>Bacillati</taxon>
        <taxon>Bacillota</taxon>
        <taxon>Bacilli</taxon>
        <taxon>Lactobacillales</taxon>
        <taxon>Lactobacillaceae</taxon>
        <taxon>Agrilactobacillus</taxon>
    </lineage>
</organism>
<comment type="caution">
    <text evidence="4">The sequence shown here is derived from an EMBL/GenBank/DDBJ whole genome shotgun (WGS) entry which is preliminary data.</text>
</comment>
<sequence>MGDTAATKVCPICGSVSQISAKFCTKCGYAFSQASLKPQPNVATPKPETVCPKCGTIRPAGAKFCVTCGYQFKQPLPAANQQGTPTTNSNVQGATQAPPQPIMSKAEDMKDIKRLFILIGAIIAIFIVVVVGTNAQDNEGLHTADEVMHYINGSEKAKSEMTRLATDDLDDDDPENIFVVKNKKTGNYVFEYEGRKVYLVQIVTKFYDDTYRYVNLAVGIDKDNGNYYVVEPSDSYDDRDAEVAGKYVI</sequence>
<reference evidence="4 5" key="1">
    <citation type="journal article" date="2015" name="Genome Announc.">
        <title>Expanding the biotechnology potential of lactobacilli through comparative genomics of 213 strains and associated genera.</title>
        <authorList>
            <person name="Sun Z."/>
            <person name="Harris H.M."/>
            <person name="McCann A."/>
            <person name="Guo C."/>
            <person name="Argimon S."/>
            <person name="Zhang W."/>
            <person name="Yang X."/>
            <person name="Jeffery I.B."/>
            <person name="Cooney J.C."/>
            <person name="Kagawa T.F."/>
            <person name="Liu W."/>
            <person name="Song Y."/>
            <person name="Salvetti E."/>
            <person name="Wrobel A."/>
            <person name="Rasinkangas P."/>
            <person name="Parkhill J."/>
            <person name="Rea M.C."/>
            <person name="O'Sullivan O."/>
            <person name="Ritari J."/>
            <person name="Douillard F.P."/>
            <person name="Paul Ross R."/>
            <person name="Yang R."/>
            <person name="Briner A.E."/>
            <person name="Felis G.E."/>
            <person name="de Vos W.M."/>
            <person name="Barrangou R."/>
            <person name="Klaenhammer T.R."/>
            <person name="Caufield P.W."/>
            <person name="Cui Y."/>
            <person name="Zhang H."/>
            <person name="O'Toole P.W."/>
        </authorList>
    </citation>
    <scope>NUCLEOTIDE SEQUENCE [LARGE SCALE GENOMIC DNA]</scope>
    <source>
        <strain evidence="4 5">DSM 18527</strain>
    </source>
</reference>
<dbReference type="InterPro" id="IPR025874">
    <property type="entry name" value="DZR"/>
</dbReference>
<dbReference type="STRING" id="1423734.FC83_GL002608"/>
<feature type="region of interest" description="Disordered" evidence="1">
    <location>
        <begin position="79"/>
        <end position="101"/>
    </location>
</feature>
<name>X0PVR4_9LACO</name>
<dbReference type="RefSeq" id="WP_052005016.1">
    <property type="nucleotide sequence ID" value="NZ_AZGA01000002.1"/>
</dbReference>
<gene>
    <name evidence="4" type="ORF">FC83_GL002608</name>
</gene>
<proteinExistence type="predicted"/>
<dbReference type="OrthoDB" id="9775096at2"/>
<evidence type="ECO:0000259" key="3">
    <source>
        <dbReference type="Pfam" id="PF12773"/>
    </source>
</evidence>
<protein>
    <recommendedName>
        <fullName evidence="3">DZANK-type domain-containing protein</fullName>
    </recommendedName>
</protein>